<feature type="domain" description="Plastocyanin-like" evidence="5">
    <location>
        <begin position="208"/>
        <end position="318"/>
    </location>
</feature>
<organism evidence="6 7">
    <name type="scientific">Micromonospora musae</name>
    <dbReference type="NCBI Taxonomy" id="1894970"/>
    <lineage>
        <taxon>Bacteria</taxon>
        <taxon>Bacillati</taxon>
        <taxon>Actinomycetota</taxon>
        <taxon>Actinomycetes</taxon>
        <taxon>Micromonosporales</taxon>
        <taxon>Micromonosporaceae</taxon>
        <taxon>Micromonospora</taxon>
    </lineage>
</organism>
<protein>
    <submittedName>
        <fullName evidence="6">Multicopper oxidase family protein</fullName>
    </submittedName>
</protein>
<gene>
    <name evidence="6" type="ORF">D7147_06085</name>
</gene>
<dbReference type="InterPro" id="IPR008972">
    <property type="entry name" value="Cupredoxin"/>
</dbReference>
<sequence length="579" mass="60858">MSTGSLLAADLAIALLATAGWLAGGVASAARRRRLALGLAVLALLGTLARAVTITALARAGWWFAAEKVVVATPLSLVAVAVAGARLLRPPADIRSAAVPLLFAGYAGSGALLVTVLHGYPVSPGVALLAVAGVAAATVVSWRLLGPRPSRAVSRAAVAVAVAALVTGTGLTAAPEASPAGTHDHEYRQAQPVGEPTKRFTLTAGTATVRVSGRDVAAWAFDGQVPGPELIATVGDVLEVTLRNRDIERGVTLHWHGYDVPNDQDGVPDVTQAAVSPGQEFVYRFRADQAGTYWYHTHSVSDVGVRMGLYGVLVVRPAPVTGVDVTVPVHTLAGLSLPVARTEPVEAGVPVRLRLINTDSTTHRYALAGAPFRVAAIDGSDLRGPTPVAETAVLIPAGGRYDLVFTAPATPVALLVDGRSVWSTGPVSTATGSWPVLDPLSYGTGSPVPWSRFDREFTLVLDRGLDLRGLLPRYAHTVNGAAAPDIPPQVVRLGDVVKFTIVNRSLVVHPWHLHGHHVLVLARDGTPATGSPLWWDSFDVRPGEVWEVAFRADNPGMWANHCHNLPHADAGMMLHLMYR</sequence>
<dbReference type="InterPro" id="IPR011707">
    <property type="entry name" value="Cu-oxidase-like_N"/>
</dbReference>
<evidence type="ECO:0000256" key="3">
    <source>
        <dbReference type="SAM" id="Phobius"/>
    </source>
</evidence>
<keyword evidence="1" id="KW-0479">Metal-binding</keyword>
<accession>A0ABX9REZ5</accession>
<keyword evidence="7" id="KW-1185">Reference proteome</keyword>
<dbReference type="PANTHER" id="PTHR11709">
    <property type="entry name" value="MULTI-COPPER OXIDASE"/>
    <property type="match status" value="1"/>
</dbReference>
<dbReference type="CDD" id="cd04202">
    <property type="entry name" value="CuRO_D2_2dMcoN_like"/>
    <property type="match status" value="1"/>
</dbReference>
<dbReference type="InterPro" id="IPR045087">
    <property type="entry name" value="Cu-oxidase_fam"/>
</dbReference>
<dbReference type="Pfam" id="PF07732">
    <property type="entry name" value="Cu-oxidase_3"/>
    <property type="match status" value="1"/>
</dbReference>
<keyword evidence="3" id="KW-1133">Transmembrane helix</keyword>
<evidence type="ECO:0000259" key="5">
    <source>
        <dbReference type="Pfam" id="PF07732"/>
    </source>
</evidence>
<evidence type="ECO:0000259" key="4">
    <source>
        <dbReference type="Pfam" id="PF07731"/>
    </source>
</evidence>
<keyword evidence="3" id="KW-0472">Membrane</keyword>
<evidence type="ECO:0000313" key="7">
    <source>
        <dbReference type="Proteomes" id="UP000271548"/>
    </source>
</evidence>
<feature type="transmembrane region" description="Helical" evidence="3">
    <location>
        <begin position="69"/>
        <end position="88"/>
    </location>
</feature>
<proteinExistence type="predicted"/>
<dbReference type="Pfam" id="PF07731">
    <property type="entry name" value="Cu-oxidase_2"/>
    <property type="match status" value="1"/>
</dbReference>
<reference evidence="6 7" key="1">
    <citation type="submission" date="2018-09" db="EMBL/GenBank/DDBJ databases">
        <title>Micromonospora sp. nov. MS1-9, isolated from a root of Musa sp.</title>
        <authorList>
            <person name="Kuncharoen N."/>
            <person name="Kudo T."/>
            <person name="Ohkuma M."/>
            <person name="Yuki M."/>
            <person name="Tanasupawat S."/>
        </authorList>
    </citation>
    <scope>NUCLEOTIDE SEQUENCE [LARGE SCALE GENOMIC DNA]</scope>
    <source>
        <strain evidence="6 7">NGC1-4</strain>
    </source>
</reference>
<dbReference type="InterPro" id="IPR002355">
    <property type="entry name" value="Cu_oxidase_Cu_BS"/>
</dbReference>
<dbReference type="InterPro" id="IPR011706">
    <property type="entry name" value="Cu-oxidase_C"/>
</dbReference>
<dbReference type="Gene3D" id="2.60.40.420">
    <property type="entry name" value="Cupredoxins - blue copper proteins"/>
    <property type="match status" value="3"/>
</dbReference>
<feature type="transmembrane region" description="Helical" evidence="3">
    <location>
        <begin position="35"/>
        <end position="57"/>
    </location>
</feature>
<dbReference type="EMBL" id="RAZS01000002">
    <property type="protein sequence ID" value="RKN22259.1"/>
    <property type="molecule type" value="Genomic_DNA"/>
</dbReference>
<feature type="domain" description="Plastocyanin-like" evidence="4">
    <location>
        <begin position="477"/>
        <end position="577"/>
    </location>
</feature>
<feature type="transmembrane region" description="Helical" evidence="3">
    <location>
        <begin position="126"/>
        <end position="145"/>
    </location>
</feature>
<feature type="transmembrane region" description="Helical" evidence="3">
    <location>
        <begin position="6"/>
        <end position="23"/>
    </location>
</feature>
<dbReference type="SUPFAM" id="SSF49503">
    <property type="entry name" value="Cupredoxins"/>
    <property type="match status" value="3"/>
</dbReference>
<keyword evidence="2" id="KW-0560">Oxidoreductase</keyword>
<evidence type="ECO:0000313" key="6">
    <source>
        <dbReference type="EMBL" id="RKN22259.1"/>
    </source>
</evidence>
<comment type="caution">
    <text evidence="6">The sequence shown here is derived from an EMBL/GenBank/DDBJ whole genome shotgun (WGS) entry which is preliminary data.</text>
</comment>
<feature type="transmembrane region" description="Helical" evidence="3">
    <location>
        <begin position="100"/>
        <end position="120"/>
    </location>
</feature>
<evidence type="ECO:0000256" key="2">
    <source>
        <dbReference type="ARBA" id="ARBA00023002"/>
    </source>
</evidence>
<feature type="transmembrane region" description="Helical" evidence="3">
    <location>
        <begin position="152"/>
        <end position="174"/>
    </location>
</feature>
<name>A0ABX9REZ5_9ACTN</name>
<dbReference type="PROSITE" id="PS00080">
    <property type="entry name" value="MULTICOPPER_OXIDASE2"/>
    <property type="match status" value="1"/>
</dbReference>
<evidence type="ECO:0000256" key="1">
    <source>
        <dbReference type="ARBA" id="ARBA00022723"/>
    </source>
</evidence>
<dbReference type="RefSeq" id="WP_120674464.1">
    <property type="nucleotide sequence ID" value="NZ_RAZS01000002.1"/>
</dbReference>
<dbReference type="Proteomes" id="UP000271548">
    <property type="component" value="Unassembled WGS sequence"/>
</dbReference>
<keyword evidence="3" id="KW-0812">Transmembrane</keyword>